<organism evidence="3 4">
    <name type="scientific">Blepharisma stoltei</name>
    <dbReference type="NCBI Taxonomy" id="1481888"/>
    <lineage>
        <taxon>Eukaryota</taxon>
        <taxon>Sar</taxon>
        <taxon>Alveolata</taxon>
        <taxon>Ciliophora</taxon>
        <taxon>Postciliodesmatophora</taxon>
        <taxon>Heterotrichea</taxon>
        <taxon>Heterotrichida</taxon>
        <taxon>Blepharismidae</taxon>
        <taxon>Blepharisma</taxon>
    </lineage>
</organism>
<sequence length="106" mass="12986">MDKRYSLFKYKHNSTLMEGDRLRRYLDELPEDNKYKLIYMSMTGFIAIREKEKRQKESPNCCRKCGDSKHITERCPICYFCDDYGHTKNNCPRRRPYKSRKLRKIF</sequence>
<proteinExistence type="predicted"/>
<dbReference type="GO" id="GO:0003676">
    <property type="term" value="F:nucleic acid binding"/>
    <property type="evidence" value="ECO:0007669"/>
    <property type="project" value="InterPro"/>
</dbReference>
<name>A0AAU9KCT7_9CILI</name>
<keyword evidence="1" id="KW-0862">Zinc</keyword>
<dbReference type="GO" id="GO:0008270">
    <property type="term" value="F:zinc ion binding"/>
    <property type="evidence" value="ECO:0007669"/>
    <property type="project" value="UniProtKB-KW"/>
</dbReference>
<dbReference type="EMBL" id="CAJZBQ010000063">
    <property type="protein sequence ID" value="CAG9336087.1"/>
    <property type="molecule type" value="Genomic_DNA"/>
</dbReference>
<evidence type="ECO:0000313" key="4">
    <source>
        <dbReference type="Proteomes" id="UP001162131"/>
    </source>
</evidence>
<dbReference type="Gene3D" id="4.10.60.10">
    <property type="entry name" value="Zinc finger, CCHC-type"/>
    <property type="match status" value="1"/>
</dbReference>
<dbReference type="InterPro" id="IPR001878">
    <property type="entry name" value="Znf_CCHC"/>
</dbReference>
<keyword evidence="1" id="KW-0479">Metal-binding</keyword>
<dbReference type="SUPFAM" id="SSF57756">
    <property type="entry name" value="Retrovirus zinc finger-like domains"/>
    <property type="match status" value="1"/>
</dbReference>
<dbReference type="AlphaFoldDB" id="A0AAU9KCT7"/>
<dbReference type="PROSITE" id="PS50158">
    <property type="entry name" value="ZF_CCHC"/>
    <property type="match status" value="1"/>
</dbReference>
<protein>
    <recommendedName>
        <fullName evidence="2">CCHC-type domain-containing protein</fullName>
    </recommendedName>
</protein>
<dbReference type="InterPro" id="IPR036875">
    <property type="entry name" value="Znf_CCHC_sf"/>
</dbReference>
<keyword evidence="1" id="KW-0863">Zinc-finger</keyword>
<reference evidence="3" key="1">
    <citation type="submission" date="2021-09" db="EMBL/GenBank/DDBJ databases">
        <authorList>
            <consortium name="AG Swart"/>
            <person name="Singh M."/>
            <person name="Singh A."/>
            <person name="Seah K."/>
            <person name="Emmerich C."/>
        </authorList>
    </citation>
    <scope>NUCLEOTIDE SEQUENCE</scope>
    <source>
        <strain evidence="3">ATCC30299</strain>
    </source>
</reference>
<keyword evidence="4" id="KW-1185">Reference proteome</keyword>
<evidence type="ECO:0000256" key="1">
    <source>
        <dbReference type="PROSITE-ProRule" id="PRU00047"/>
    </source>
</evidence>
<evidence type="ECO:0000313" key="3">
    <source>
        <dbReference type="EMBL" id="CAG9336087.1"/>
    </source>
</evidence>
<accession>A0AAU9KCT7</accession>
<comment type="caution">
    <text evidence="3">The sequence shown here is derived from an EMBL/GenBank/DDBJ whole genome shotgun (WGS) entry which is preliminary data.</text>
</comment>
<feature type="domain" description="CCHC-type" evidence="2">
    <location>
        <begin position="78"/>
        <end position="93"/>
    </location>
</feature>
<gene>
    <name evidence="3" type="ORF">BSTOLATCC_MIC65392</name>
</gene>
<dbReference type="Proteomes" id="UP001162131">
    <property type="component" value="Unassembled WGS sequence"/>
</dbReference>
<evidence type="ECO:0000259" key="2">
    <source>
        <dbReference type="PROSITE" id="PS50158"/>
    </source>
</evidence>